<dbReference type="Proteomes" id="UP000072660">
    <property type="component" value="Unassembled WGS sequence"/>
</dbReference>
<dbReference type="AlphaFoldDB" id="A0A139SUH6"/>
<dbReference type="RefSeq" id="WP_068390029.1">
    <property type="nucleotide sequence ID" value="NZ_LSZO01000149.1"/>
</dbReference>
<sequence>MNLEILIAKAEDVYSSAIEAREAALDACARAGTYLDKAKQAETDAKQLLSLIRQLKEQEDQV</sequence>
<proteinExistence type="predicted"/>
<evidence type="ECO:0000313" key="1">
    <source>
        <dbReference type="EMBL" id="KXU38249.1"/>
    </source>
</evidence>
<gene>
    <name evidence="1" type="ORF">AXE65_02330</name>
</gene>
<keyword evidence="2" id="KW-1185">Reference proteome</keyword>
<accession>A0A139SUH6</accession>
<name>A0A139SUH6_9GAMM</name>
<organism evidence="1 2">
    <name type="scientific">Ventosimonas gracilis</name>
    <dbReference type="NCBI Taxonomy" id="1680762"/>
    <lineage>
        <taxon>Bacteria</taxon>
        <taxon>Pseudomonadati</taxon>
        <taxon>Pseudomonadota</taxon>
        <taxon>Gammaproteobacteria</taxon>
        <taxon>Pseudomonadales</taxon>
        <taxon>Ventosimonadaceae</taxon>
        <taxon>Ventosimonas</taxon>
    </lineage>
</organism>
<reference evidence="1 2" key="1">
    <citation type="submission" date="2016-02" db="EMBL/GenBank/DDBJ databases">
        <authorList>
            <person name="Wen L."/>
            <person name="He K."/>
            <person name="Yang H."/>
        </authorList>
    </citation>
    <scope>NUCLEOTIDE SEQUENCE [LARGE SCALE GENOMIC DNA]</scope>
    <source>
        <strain evidence="1 2">CV58</strain>
    </source>
</reference>
<protein>
    <submittedName>
        <fullName evidence="1">Uncharacterized protein</fullName>
    </submittedName>
</protein>
<dbReference type="EMBL" id="LSZO01000149">
    <property type="protein sequence ID" value="KXU38249.1"/>
    <property type="molecule type" value="Genomic_DNA"/>
</dbReference>
<comment type="caution">
    <text evidence="1">The sequence shown here is derived from an EMBL/GenBank/DDBJ whole genome shotgun (WGS) entry which is preliminary data.</text>
</comment>
<evidence type="ECO:0000313" key="2">
    <source>
        <dbReference type="Proteomes" id="UP000072660"/>
    </source>
</evidence>